<dbReference type="Proteomes" id="UP000637267">
    <property type="component" value="Unassembled WGS sequence"/>
</dbReference>
<keyword evidence="2" id="KW-1185">Reference proteome</keyword>
<reference evidence="2" key="1">
    <citation type="journal article" date="2019" name="Int. J. Syst. Evol. Microbiol.">
        <title>The Global Catalogue of Microorganisms (GCM) 10K type strain sequencing project: providing services to taxonomists for standard genome sequencing and annotation.</title>
        <authorList>
            <consortium name="The Broad Institute Genomics Platform"/>
            <consortium name="The Broad Institute Genome Sequencing Center for Infectious Disease"/>
            <person name="Wu L."/>
            <person name="Ma J."/>
        </authorList>
    </citation>
    <scope>NUCLEOTIDE SEQUENCE [LARGE SCALE GENOMIC DNA]</scope>
    <source>
        <strain evidence="2">CGMCC 1.8859</strain>
    </source>
</reference>
<accession>A0ABQ2PA06</accession>
<evidence type="ECO:0000313" key="1">
    <source>
        <dbReference type="EMBL" id="GGP21901.1"/>
    </source>
</evidence>
<name>A0ABQ2PA06_9NEIS</name>
<comment type="caution">
    <text evidence="1">The sequence shown here is derived from an EMBL/GenBank/DDBJ whole genome shotgun (WGS) entry which is preliminary data.</text>
</comment>
<proteinExistence type="predicted"/>
<sequence length="168" mass="17737">MNESKLLVDAAHGDISATTVGLLARALTYPILSAEYDFTLRELNALATLAQAEADSGEPAPVVDNDSGAGAPATAIEDTYDLLSLIPNGRQAFWQEQQFLEAVTGLKQKGLVNIESKLGLRIVDSHKGVTSSPVHIVTLTRKGKDLVDELAGHVAHALNIAGILSKQA</sequence>
<organism evidence="1 2">
    <name type="scientific">Silvimonas iriomotensis</name>
    <dbReference type="NCBI Taxonomy" id="449662"/>
    <lineage>
        <taxon>Bacteria</taxon>
        <taxon>Pseudomonadati</taxon>
        <taxon>Pseudomonadota</taxon>
        <taxon>Betaproteobacteria</taxon>
        <taxon>Neisseriales</taxon>
        <taxon>Chitinibacteraceae</taxon>
        <taxon>Silvimonas</taxon>
    </lineage>
</organism>
<dbReference type="EMBL" id="BMLX01000002">
    <property type="protein sequence ID" value="GGP21901.1"/>
    <property type="molecule type" value="Genomic_DNA"/>
</dbReference>
<evidence type="ECO:0000313" key="2">
    <source>
        <dbReference type="Proteomes" id="UP000637267"/>
    </source>
</evidence>
<protein>
    <recommendedName>
        <fullName evidence="3">Transcriptional regulator</fullName>
    </recommendedName>
</protein>
<dbReference type="RefSeq" id="WP_188704431.1">
    <property type="nucleotide sequence ID" value="NZ_BMLX01000002.1"/>
</dbReference>
<evidence type="ECO:0008006" key="3">
    <source>
        <dbReference type="Google" id="ProtNLM"/>
    </source>
</evidence>
<gene>
    <name evidence="1" type="ORF">GCM10010970_22770</name>
</gene>